<reference evidence="2 3" key="1">
    <citation type="submission" date="2020-02" db="EMBL/GenBank/DDBJ databases">
        <authorList>
            <person name="Ma Q."/>
            <person name="Huang Y."/>
            <person name="Song X."/>
            <person name="Pei D."/>
        </authorList>
    </citation>
    <scope>NUCLEOTIDE SEQUENCE [LARGE SCALE GENOMIC DNA]</scope>
    <source>
        <strain evidence="2">Sxm20200214</strain>
        <tissue evidence="2">Leaf</tissue>
    </source>
</reference>
<proteinExistence type="predicted"/>
<keyword evidence="3" id="KW-1185">Reference proteome</keyword>
<dbReference type="GO" id="GO:0004523">
    <property type="term" value="F:RNA-DNA hybrid ribonuclease activity"/>
    <property type="evidence" value="ECO:0007669"/>
    <property type="project" value="InterPro"/>
</dbReference>
<sequence length="201" mass="22961">MVQRAIEESSLWYEVNKVENRGEQAPMNVGAPQRWAAPAQGMVKCNFHANWRSVHYHVGGAWITRNHMGEVGMHARDALVPTTDKLSADIYRLICLLWVLRSLRDLRVEEINVGTDSHALVEAIQKSYRWPRYRSLLHQIAAICLDFAVIDFEVESVKSNKVAREISKSVLRDGRHRSYLAMGGPSWFHKIIRTEGVIVNS</sequence>
<dbReference type="GO" id="GO:0003676">
    <property type="term" value="F:nucleic acid binding"/>
    <property type="evidence" value="ECO:0007669"/>
    <property type="project" value="InterPro"/>
</dbReference>
<protein>
    <recommendedName>
        <fullName evidence="1">RNase H type-1 domain-containing protein</fullName>
    </recommendedName>
</protein>
<organism evidence="2 3">
    <name type="scientific">Brassica carinata</name>
    <name type="common">Ethiopian mustard</name>
    <name type="synonym">Abyssinian cabbage</name>
    <dbReference type="NCBI Taxonomy" id="52824"/>
    <lineage>
        <taxon>Eukaryota</taxon>
        <taxon>Viridiplantae</taxon>
        <taxon>Streptophyta</taxon>
        <taxon>Embryophyta</taxon>
        <taxon>Tracheophyta</taxon>
        <taxon>Spermatophyta</taxon>
        <taxon>Magnoliopsida</taxon>
        <taxon>eudicotyledons</taxon>
        <taxon>Gunneridae</taxon>
        <taxon>Pentapetalae</taxon>
        <taxon>rosids</taxon>
        <taxon>malvids</taxon>
        <taxon>Brassicales</taxon>
        <taxon>Brassicaceae</taxon>
        <taxon>Brassiceae</taxon>
        <taxon>Brassica</taxon>
    </lineage>
</organism>
<dbReference type="EMBL" id="JAAMPC010000007">
    <property type="protein sequence ID" value="KAG2304730.1"/>
    <property type="molecule type" value="Genomic_DNA"/>
</dbReference>
<evidence type="ECO:0000313" key="3">
    <source>
        <dbReference type="Proteomes" id="UP000886595"/>
    </source>
</evidence>
<dbReference type="Pfam" id="PF13456">
    <property type="entry name" value="RVT_3"/>
    <property type="match status" value="1"/>
</dbReference>
<dbReference type="InterPro" id="IPR002156">
    <property type="entry name" value="RNaseH_domain"/>
</dbReference>
<comment type="caution">
    <text evidence="2">The sequence shown here is derived from an EMBL/GenBank/DDBJ whole genome shotgun (WGS) entry which is preliminary data.</text>
</comment>
<dbReference type="PANTHER" id="PTHR47074:SF53">
    <property type="entry name" value="REVERSE TRANSCRIPTASE-LIKE PROTEIN"/>
    <property type="match status" value="1"/>
</dbReference>
<dbReference type="Proteomes" id="UP000886595">
    <property type="component" value="Unassembled WGS sequence"/>
</dbReference>
<evidence type="ECO:0000259" key="1">
    <source>
        <dbReference type="Pfam" id="PF13456"/>
    </source>
</evidence>
<gene>
    <name evidence="2" type="ORF">Bca52824_033381</name>
</gene>
<evidence type="ECO:0000313" key="2">
    <source>
        <dbReference type="EMBL" id="KAG2304730.1"/>
    </source>
</evidence>
<dbReference type="InterPro" id="IPR052929">
    <property type="entry name" value="RNase_H-like_EbsB-rel"/>
</dbReference>
<dbReference type="PANTHER" id="PTHR47074">
    <property type="entry name" value="BNAC02G40300D PROTEIN"/>
    <property type="match status" value="1"/>
</dbReference>
<feature type="domain" description="RNase H type-1" evidence="1">
    <location>
        <begin position="46"/>
        <end position="169"/>
    </location>
</feature>
<dbReference type="AlphaFoldDB" id="A0A8X7SDU4"/>
<dbReference type="OrthoDB" id="1097030at2759"/>
<accession>A0A8X7SDU4</accession>
<name>A0A8X7SDU4_BRACI</name>